<gene>
    <name evidence="5" type="ORF">P873_13905</name>
</gene>
<feature type="binding site" evidence="2">
    <location>
        <position position="402"/>
    </location>
    <ligand>
        <name>Mn(2+)</name>
        <dbReference type="ChEBI" id="CHEBI:29035"/>
        <label>2</label>
    </ligand>
</feature>
<evidence type="ECO:0000313" key="6">
    <source>
        <dbReference type="Proteomes" id="UP000029391"/>
    </source>
</evidence>
<dbReference type="SUPFAM" id="SSF55031">
    <property type="entry name" value="Bacterial exopeptidase dimerisation domain"/>
    <property type="match status" value="1"/>
</dbReference>
<dbReference type="InterPro" id="IPR011650">
    <property type="entry name" value="Peptidase_M20_dimer"/>
</dbReference>
<reference evidence="5 6" key="1">
    <citation type="submission" date="2013-09" db="EMBL/GenBank/DDBJ databases">
        <title>Genome sequencing of Arenimonas composti.</title>
        <authorList>
            <person name="Chen F."/>
            <person name="Wang G."/>
        </authorList>
    </citation>
    <scope>NUCLEOTIDE SEQUENCE [LARGE SCALE GENOMIC DNA]</scope>
    <source>
        <strain evidence="5 6">TR7-09</strain>
    </source>
</reference>
<evidence type="ECO:0000256" key="1">
    <source>
        <dbReference type="ARBA" id="ARBA00022801"/>
    </source>
</evidence>
<dbReference type="NCBIfam" id="TIGR01891">
    <property type="entry name" value="amidohydrolases"/>
    <property type="match status" value="1"/>
</dbReference>
<feature type="binding site" evidence="2">
    <location>
        <position position="134"/>
    </location>
    <ligand>
        <name>Mn(2+)</name>
        <dbReference type="ChEBI" id="CHEBI:29035"/>
        <label>2</label>
    </ligand>
</feature>
<protein>
    <recommendedName>
        <fullName evidence="4">Peptidase M20 dimerisation domain-containing protein</fullName>
    </recommendedName>
</protein>
<dbReference type="GO" id="GO:0046872">
    <property type="term" value="F:metal ion binding"/>
    <property type="evidence" value="ECO:0007669"/>
    <property type="project" value="UniProtKB-KW"/>
</dbReference>
<proteinExistence type="predicted"/>
<dbReference type="Pfam" id="PF07687">
    <property type="entry name" value="M20_dimer"/>
    <property type="match status" value="1"/>
</dbReference>
<keyword evidence="2" id="KW-0479">Metal-binding</keyword>
<dbReference type="InterPro" id="IPR017439">
    <property type="entry name" value="Amidohydrolase"/>
</dbReference>
<evidence type="ECO:0000259" key="4">
    <source>
        <dbReference type="Pfam" id="PF07687"/>
    </source>
</evidence>
<keyword evidence="1" id="KW-0378">Hydrolase</keyword>
<comment type="caution">
    <text evidence="5">The sequence shown here is derived from an EMBL/GenBank/DDBJ whole genome shotgun (WGS) entry which is preliminary data.</text>
</comment>
<dbReference type="EMBL" id="AWXU01000049">
    <property type="protein sequence ID" value="KFN48747.1"/>
    <property type="molecule type" value="Genomic_DNA"/>
</dbReference>
<feature type="signal peptide" evidence="3">
    <location>
        <begin position="1"/>
        <end position="19"/>
    </location>
</feature>
<sequence>MRPFLAASLAALISLPAAALPPERLDQLAEAVRADVVSWRRDFHRNPELGNQETRTAAKIAAHLRALGLEDVRTGLGPTGVSAILRGRRAGPRIAIRADMDALPVTETTGLPFASTVRADYRGQPVGVMHACGHDAHVAMLMGVAQALAAVKDELRGEVMFVFQPAEEGPPQVGEVFGARRMLDEGLFARFEPHAVYGLHVWSSLPAGQVGVRSGPAMAAADEWTLVLRGKQTHGSKPWDGVDPISVAAQVQLGWQGILARQVDITRSPVVLTTGAIDGGVRFNIIPDRVDMTGTLRTFDPQVRADVIARMQRIADHFAAASGAEAELRVVENAPVTANDPALAARAIASLRRGLGDDAVVEMPLLTVAEDFSQYATVAPTFFFFVGSTGGGVDPATAPANHSPQFLLDEAALHTGVRAMLQLATDHLASP</sequence>
<dbReference type="InterPro" id="IPR002933">
    <property type="entry name" value="Peptidase_M20"/>
</dbReference>
<feature type="binding site" evidence="2">
    <location>
        <position position="168"/>
    </location>
    <ligand>
        <name>Mn(2+)</name>
        <dbReference type="ChEBI" id="CHEBI:29035"/>
        <label>2</label>
    </ligand>
</feature>
<dbReference type="Gene3D" id="3.30.70.360">
    <property type="match status" value="1"/>
</dbReference>
<evidence type="ECO:0000256" key="2">
    <source>
        <dbReference type="PIRSR" id="PIRSR005962-1"/>
    </source>
</evidence>
<name>A0A091BB54_9GAMM</name>
<dbReference type="STRING" id="1121013.GCA_000426365_02667"/>
<dbReference type="eggNOG" id="COG1473">
    <property type="taxonomic scope" value="Bacteria"/>
</dbReference>
<dbReference type="OrthoDB" id="9777385at2"/>
<dbReference type="PIRSF" id="PIRSF005962">
    <property type="entry name" value="Pept_M20D_amidohydro"/>
    <property type="match status" value="1"/>
</dbReference>
<evidence type="ECO:0000313" key="5">
    <source>
        <dbReference type="EMBL" id="KFN48747.1"/>
    </source>
</evidence>
<feature type="binding site" evidence="2">
    <location>
        <position position="200"/>
    </location>
    <ligand>
        <name>Mn(2+)</name>
        <dbReference type="ChEBI" id="CHEBI:29035"/>
        <label>2</label>
    </ligand>
</feature>
<dbReference type="RefSeq" id="WP_026817563.1">
    <property type="nucleotide sequence ID" value="NZ_AUFF01000012.1"/>
</dbReference>
<accession>A0A091BB54</accession>
<dbReference type="SUPFAM" id="SSF53187">
    <property type="entry name" value="Zn-dependent exopeptidases"/>
    <property type="match status" value="1"/>
</dbReference>
<feature type="domain" description="Peptidase M20 dimerisation" evidence="4">
    <location>
        <begin position="224"/>
        <end position="318"/>
    </location>
</feature>
<evidence type="ECO:0000256" key="3">
    <source>
        <dbReference type="SAM" id="SignalP"/>
    </source>
</evidence>
<dbReference type="PANTHER" id="PTHR11014:SF63">
    <property type="entry name" value="METALLOPEPTIDASE, PUTATIVE (AFU_ORTHOLOGUE AFUA_6G09600)-RELATED"/>
    <property type="match status" value="1"/>
</dbReference>
<dbReference type="AlphaFoldDB" id="A0A091BB54"/>
<comment type="cofactor">
    <cofactor evidence="2">
        <name>Mn(2+)</name>
        <dbReference type="ChEBI" id="CHEBI:29035"/>
    </cofactor>
    <text evidence="2">The Mn(2+) ion enhances activity.</text>
</comment>
<keyword evidence="3" id="KW-0732">Signal</keyword>
<dbReference type="Pfam" id="PF01546">
    <property type="entry name" value="Peptidase_M20"/>
    <property type="match status" value="1"/>
</dbReference>
<keyword evidence="6" id="KW-1185">Reference proteome</keyword>
<feature type="binding site" evidence="2">
    <location>
        <position position="132"/>
    </location>
    <ligand>
        <name>Mn(2+)</name>
        <dbReference type="ChEBI" id="CHEBI:29035"/>
        <label>2</label>
    </ligand>
</feature>
<keyword evidence="2" id="KW-0464">Manganese</keyword>
<feature type="chain" id="PRO_5001869622" description="Peptidase M20 dimerisation domain-containing protein" evidence="3">
    <location>
        <begin position="20"/>
        <end position="431"/>
    </location>
</feature>
<dbReference type="Gene3D" id="3.40.630.10">
    <property type="entry name" value="Zn peptidases"/>
    <property type="match status" value="1"/>
</dbReference>
<dbReference type="Proteomes" id="UP000029391">
    <property type="component" value="Unassembled WGS sequence"/>
</dbReference>
<dbReference type="GO" id="GO:0016787">
    <property type="term" value="F:hydrolase activity"/>
    <property type="evidence" value="ECO:0007669"/>
    <property type="project" value="UniProtKB-KW"/>
</dbReference>
<organism evidence="5 6">
    <name type="scientific">Arenimonas composti TR7-09 = DSM 18010</name>
    <dbReference type="NCBI Taxonomy" id="1121013"/>
    <lineage>
        <taxon>Bacteria</taxon>
        <taxon>Pseudomonadati</taxon>
        <taxon>Pseudomonadota</taxon>
        <taxon>Gammaproteobacteria</taxon>
        <taxon>Lysobacterales</taxon>
        <taxon>Lysobacteraceae</taxon>
        <taxon>Arenimonas</taxon>
    </lineage>
</organism>
<dbReference type="PANTHER" id="PTHR11014">
    <property type="entry name" value="PEPTIDASE M20 FAMILY MEMBER"/>
    <property type="match status" value="1"/>
</dbReference>
<dbReference type="InterPro" id="IPR036264">
    <property type="entry name" value="Bact_exopeptidase_dim_dom"/>
</dbReference>